<protein>
    <recommendedName>
        <fullName evidence="2">Cyanobacterial TRADD-N associated 2 transmembrane domain-containing protein</fullName>
    </recommendedName>
</protein>
<gene>
    <name evidence="3" type="ORF">CE154_019470</name>
</gene>
<evidence type="ECO:0000313" key="3">
    <source>
        <dbReference type="EMBL" id="RKJ94496.1"/>
    </source>
</evidence>
<dbReference type="EMBL" id="NKDB02000005">
    <property type="protein sequence ID" value="RKJ94496.1"/>
    <property type="molecule type" value="Genomic_DNA"/>
</dbReference>
<evidence type="ECO:0000259" key="2">
    <source>
        <dbReference type="Pfam" id="PF20712"/>
    </source>
</evidence>
<dbReference type="Pfam" id="PF20712">
    <property type="entry name" value="CyanoTRADDas_TM"/>
    <property type="match status" value="1"/>
</dbReference>
<organism evidence="3 4">
    <name type="scientific">Alicycliphilus denitrificans</name>
    <dbReference type="NCBI Taxonomy" id="179636"/>
    <lineage>
        <taxon>Bacteria</taxon>
        <taxon>Pseudomonadati</taxon>
        <taxon>Pseudomonadota</taxon>
        <taxon>Betaproteobacteria</taxon>
        <taxon>Burkholderiales</taxon>
        <taxon>Comamonadaceae</taxon>
        <taxon>Alicycliphilus</taxon>
    </lineage>
</organism>
<feature type="domain" description="Cyanobacterial TRADD-N associated 2 transmembrane" evidence="2">
    <location>
        <begin position="172"/>
        <end position="246"/>
    </location>
</feature>
<name>A0A420K7M9_9BURK</name>
<feature type="compositionally biased region" description="Basic and acidic residues" evidence="1">
    <location>
        <begin position="17"/>
        <end position="27"/>
    </location>
</feature>
<proteinExistence type="predicted"/>
<accession>A0A420K7M9</accession>
<evidence type="ECO:0000256" key="1">
    <source>
        <dbReference type="SAM" id="MobiDB-lite"/>
    </source>
</evidence>
<dbReference type="InterPro" id="IPR048567">
    <property type="entry name" value="CyanoTRADDas_TM"/>
</dbReference>
<comment type="caution">
    <text evidence="3">The sequence shown here is derived from an EMBL/GenBank/DDBJ whole genome shotgun (WGS) entry which is preliminary data.</text>
</comment>
<dbReference type="AlphaFoldDB" id="A0A420K7M9"/>
<sequence>MNTTTNGAAAEPAAPAEESREPGRPRPQETTGLDKFQLVLATRPVLRNSALVFCVCLFPVAMALTWFAWFLWLPKVWDWSFAEFTLRSVPGFFGVFFIAFLPIYALIGAFIATAYVVEVYTDEATKKVRLVLERGSSLQSNAEDELAKQDQSGLVPLLRYSRVQLESYYAIGLTQTQRSFRYSIIAMWIGFSVILGGIVIRVVDLDRFGLRPLDTDISTLIIISGAIIEVISALFLWVYRSSVRQLTYFYNRQLYNHSILMSQRIAETMTSADEIKKTIIEKLLDRSWAYEPDTLPSGQSLLSFRSPKG</sequence>
<dbReference type="Proteomes" id="UP000216225">
    <property type="component" value="Unassembled WGS sequence"/>
</dbReference>
<feature type="region of interest" description="Disordered" evidence="1">
    <location>
        <begin position="1"/>
        <end position="30"/>
    </location>
</feature>
<dbReference type="RefSeq" id="WP_094437078.1">
    <property type="nucleotide sequence ID" value="NZ_NKDB02000005.1"/>
</dbReference>
<reference evidence="3 4" key="1">
    <citation type="submission" date="2018-09" db="EMBL/GenBank/DDBJ databases">
        <title>Genome comparison of Alicycliphilus sp. BQ1, a polyurethanolytic bacterium, with its closest phylogenetic relatives Alicycliphilus denitrificans BC and K601, unable to attack polyurethane.</title>
        <authorList>
            <person name="Loza-Tavera H."/>
            <person name="Lozano L."/>
            <person name="Cevallos M."/>
            <person name="Maya-Lucas O."/>
            <person name="Garcia-Mena J."/>
            <person name="Hernandez J."/>
        </authorList>
    </citation>
    <scope>NUCLEOTIDE SEQUENCE [LARGE SCALE GENOMIC DNA]</scope>
    <source>
        <strain evidence="3 4">BQ1</strain>
    </source>
</reference>
<evidence type="ECO:0000313" key="4">
    <source>
        <dbReference type="Proteomes" id="UP000216225"/>
    </source>
</evidence>